<accession>A0A0C2W1X0</accession>
<reference evidence="1 2" key="1">
    <citation type="submission" date="2014-04" db="EMBL/GenBank/DDBJ databases">
        <authorList>
            <consortium name="DOE Joint Genome Institute"/>
            <person name="Kuo A."/>
            <person name="Zuccaro A."/>
            <person name="Kohler A."/>
            <person name="Nagy L.G."/>
            <person name="Floudas D."/>
            <person name="Copeland A."/>
            <person name="Barry K.W."/>
            <person name="Cichocki N."/>
            <person name="Veneault-Fourrey C."/>
            <person name="LaButti K."/>
            <person name="Lindquist E.A."/>
            <person name="Lipzen A."/>
            <person name="Lundell T."/>
            <person name="Morin E."/>
            <person name="Murat C."/>
            <person name="Sun H."/>
            <person name="Tunlid A."/>
            <person name="Henrissat B."/>
            <person name="Grigoriev I.V."/>
            <person name="Hibbett D.S."/>
            <person name="Martin F."/>
            <person name="Nordberg H.P."/>
            <person name="Cantor M.N."/>
            <person name="Hua S.X."/>
        </authorList>
    </citation>
    <scope>NUCLEOTIDE SEQUENCE [LARGE SCALE GENOMIC DNA]</scope>
    <source>
        <strain evidence="1 2">MAFF 305830</strain>
    </source>
</reference>
<organism evidence="1 2">
    <name type="scientific">Serendipita vermifera MAFF 305830</name>
    <dbReference type="NCBI Taxonomy" id="933852"/>
    <lineage>
        <taxon>Eukaryota</taxon>
        <taxon>Fungi</taxon>
        <taxon>Dikarya</taxon>
        <taxon>Basidiomycota</taxon>
        <taxon>Agaricomycotina</taxon>
        <taxon>Agaricomycetes</taxon>
        <taxon>Sebacinales</taxon>
        <taxon>Serendipitaceae</taxon>
        <taxon>Serendipita</taxon>
    </lineage>
</organism>
<evidence type="ECO:0000313" key="2">
    <source>
        <dbReference type="Proteomes" id="UP000054097"/>
    </source>
</evidence>
<evidence type="ECO:0000313" key="1">
    <source>
        <dbReference type="EMBL" id="KIM20513.1"/>
    </source>
</evidence>
<proteinExistence type="predicted"/>
<sequence length="263" mass="29673">MLELTYSEYEKCKAAVTSPEGLACLREWSKLVSRDDPWKIVHILPQIDRDFRKAIVSQHQAAERATLWYTEVVSLALEQHQQNAENIKSFLVAVCSHYGDLEATLSTSCSTALNTTASFASSRFISPRHEEAQAEVKHYLVQKCKYRNYTTTGCLSQAICGLGPDATAKLVKLILDSFDIGYYGIDPWYWDDIWTDGSAFEVSCLSEDILDKVHNTEIQDRDRIMKYALFSDVPLIPIPKEVIASYHSTSSDILMPSPSKSFV</sequence>
<dbReference type="Proteomes" id="UP000054097">
    <property type="component" value="Unassembled WGS sequence"/>
</dbReference>
<name>A0A0C2W1X0_SERVB</name>
<dbReference type="EMBL" id="KN824427">
    <property type="protein sequence ID" value="KIM20513.1"/>
    <property type="molecule type" value="Genomic_DNA"/>
</dbReference>
<dbReference type="AlphaFoldDB" id="A0A0C2W1X0"/>
<protein>
    <submittedName>
        <fullName evidence="1">Uncharacterized protein</fullName>
    </submittedName>
</protein>
<gene>
    <name evidence="1" type="ORF">M408DRAFT_135184</name>
</gene>
<keyword evidence="2" id="KW-1185">Reference proteome</keyword>
<reference evidence="2" key="2">
    <citation type="submission" date="2015-01" db="EMBL/GenBank/DDBJ databases">
        <title>Evolutionary Origins and Diversification of the Mycorrhizal Mutualists.</title>
        <authorList>
            <consortium name="DOE Joint Genome Institute"/>
            <consortium name="Mycorrhizal Genomics Consortium"/>
            <person name="Kohler A."/>
            <person name="Kuo A."/>
            <person name="Nagy L.G."/>
            <person name="Floudas D."/>
            <person name="Copeland A."/>
            <person name="Barry K.W."/>
            <person name="Cichocki N."/>
            <person name="Veneault-Fourrey C."/>
            <person name="LaButti K."/>
            <person name="Lindquist E.A."/>
            <person name="Lipzen A."/>
            <person name="Lundell T."/>
            <person name="Morin E."/>
            <person name="Murat C."/>
            <person name="Riley R."/>
            <person name="Ohm R."/>
            <person name="Sun H."/>
            <person name="Tunlid A."/>
            <person name="Henrissat B."/>
            <person name="Grigoriev I.V."/>
            <person name="Hibbett D.S."/>
            <person name="Martin F."/>
        </authorList>
    </citation>
    <scope>NUCLEOTIDE SEQUENCE [LARGE SCALE GENOMIC DNA]</scope>
    <source>
        <strain evidence="2">MAFF 305830</strain>
    </source>
</reference>
<dbReference type="HOGENOM" id="CLU_1058313_0_0_1"/>